<evidence type="ECO:0000313" key="2">
    <source>
        <dbReference type="EMBL" id="HIZ47201.1"/>
    </source>
</evidence>
<dbReference type="InterPro" id="IPR001173">
    <property type="entry name" value="Glyco_trans_2-like"/>
</dbReference>
<evidence type="ECO:0000313" key="3">
    <source>
        <dbReference type="Proteomes" id="UP000824031"/>
    </source>
</evidence>
<organism evidence="2 3">
    <name type="scientific">Candidatus Gemmiger excrementavium</name>
    <dbReference type="NCBI Taxonomy" id="2838608"/>
    <lineage>
        <taxon>Bacteria</taxon>
        <taxon>Bacillati</taxon>
        <taxon>Bacillota</taxon>
        <taxon>Clostridia</taxon>
        <taxon>Eubacteriales</taxon>
        <taxon>Gemmiger</taxon>
    </lineage>
</organism>
<dbReference type="InterPro" id="IPR050834">
    <property type="entry name" value="Glycosyltransf_2"/>
</dbReference>
<dbReference type="CDD" id="cd00761">
    <property type="entry name" value="Glyco_tranf_GTA_type"/>
    <property type="match status" value="1"/>
</dbReference>
<dbReference type="Pfam" id="PF00535">
    <property type="entry name" value="Glycos_transf_2"/>
    <property type="match status" value="1"/>
</dbReference>
<feature type="domain" description="Glycosyltransferase 2-like" evidence="1">
    <location>
        <begin position="6"/>
        <end position="170"/>
    </location>
</feature>
<dbReference type="Proteomes" id="UP000824031">
    <property type="component" value="Unassembled WGS sequence"/>
</dbReference>
<reference evidence="2" key="2">
    <citation type="submission" date="2021-04" db="EMBL/GenBank/DDBJ databases">
        <authorList>
            <person name="Gilroy R."/>
        </authorList>
    </citation>
    <scope>NUCLEOTIDE SEQUENCE</scope>
    <source>
        <strain evidence="2">3436</strain>
    </source>
</reference>
<protein>
    <submittedName>
        <fullName evidence="2">Glycosyltransferase</fullName>
    </submittedName>
</protein>
<evidence type="ECO:0000259" key="1">
    <source>
        <dbReference type="Pfam" id="PF00535"/>
    </source>
</evidence>
<reference evidence="2" key="1">
    <citation type="journal article" date="2021" name="PeerJ">
        <title>Extensive microbial diversity within the chicken gut microbiome revealed by metagenomics and culture.</title>
        <authorList>
            <person name="Gilroy R."/>
            <person name="Ravi A."/>
            <person name="Getino M."/>
            <person name="Pursley I."/>
            <person name="Horton D.L."/>
            <person name="Alikhan N.F."/>
            <person name="Baker D."/>
            <person name="Gharbi K."/>
            <person name="Hall N."/>
            <person name="Watson M."/>
            <person name="Adriaenssens E.M."/>
            <person name="Foster-Nyarko E."/>
            <person name="Jarju S."/>
            <person name="Secka A."/>
            <person name="Antonio M."/>
            <person name="Oren A."/>
            <person name="Chaudhuri R.R."/>
            <person name="La Ragione R."/>
            <person name="Hildebrand F."/>
            <person name="Pallen M.J."/>
        </authorList>
    </citation>
    <scope>NUCLEOTIDE SEQUENCE</scope>
    <source>
        <strain evidence="2">3436</strain>
    </source>
</reference>
<dbReference type="InterPro" id="IPR029044">
    <property type="entry name" value="Nucleotide-diphossugar_trans"/>
</dbReference>
<comment type="caution">
    <text evidence="2">The sequence shown here is derived from an EMBL/GenBank/DDBJ whole genome shotgun (WGS) entry which is preliminary data.</text>
</comment>
<dbReference type="PANTHER" id="PTHR43685:SF2">
    <property type="entry name" value="GLYCOSYLTRANSFERASE 2-LIKE DOMAIN-CONTAINING PROTEIN"/>
    <property type="match status" value="1"/>
</dbReference>
<dbReference type="AlphaFoldDB" id="A0A9D2F1H1"/>
<sequence length="337" mass="37898">MAVRISVIIPVYNAAATLRDAVTSILQQNVDDLELLLVDDGSTDGTAFVCHELSALDPRVKVVTQRNAGICAARNRGLSVATGEYIAFCDDDDVFLPGALKLLTKAADKTQADVVRGDYRLLRQQPDGTFREQVHPAGVVCSIERDGYGTFLQNSGPQFVWNALYRRTILQDLRFDERCRYGLEDFIFNLAVYAVTDRVVYLPKCVYCHYERAQSTSQCQSAQAMKARVRALEPWMAAEYQAVWNRCAPEQRVGVWNARKAEAVTFLMHQLRDAKAPGALRRYAWHTLRTVLAAYPGQKLDFLAGAGQNKKKTAALLLYQLRLQRLYDLLTVKQSIQ</sequence>
<dbReference type="SUPFAM" id="SSF53448">
    <property type="entry name" value="Nucleotide-diphospho-sugar transferases"/>
    <property type="match status" value="1"/>
</dbReference>
<name>A0A9D2F1H1_9FIRM</name>
<dbReference type="Gene3D" id="3.90.550.10">
    <property type="entry name" value="Spore Coat Polysaccharide Biosynthesis Protein SpsA, Chain A"/>
    <property type="match status" value="1"/>
</dbReference>
<gene>
    <name evidence="2" type="ORF">H9810_00580</name>
</gene>
<dbReference type="EMBL" id="DXBO01000011">
    <property type="protein sequence ID" value="HIZ47201.1"/>
    <property type="molecule type" value="Genomic_DNA"/>
</dbReference>
<proteinExistence type="predicted"/>
<dbReference type="PANTHER" id="PTHR43685">
    <property type="entry name" value="GLYCOSYLTRANSFERASE"/>
    <property type="match status" value="1"/>
</dbReference>
<accession>A0A9D2F1H1</accession>